<dbReference type="InterPro" id="IPR027417">
    <property type="entry name" value="P-loop_NTPase"/>
</dbReference>
<keyword evidence="3" id="KW-0808">Transferase</keyword>
<keyword evidence="3" id="KW-0548">Nucleotidyltransferase</keyword>
<accession>A0ABQ5IXH1</accession>
<dbReference type="SUPFAM" id="SSF54928">
    <property type="entry name" value="RNA-binding domain, RBD"/>
    <property type="match status" value="1"/>
</dbReference>
<reference evidence="3" key="2">
    <citation type="submission" date="2022-01" db="EMBL/GenBank/DDBJ databases">
        <authorList>
            <person name="Yamashiro T."/>
            <person name="Shiraishi A."/>
            <person name="Satake H."/>
            <person name="Nakayama K."/>
        </authorList>
    </citation>
    <scope>NUCLEOTIDE SEQUENCE</scope>
</reference>
<keyword evidence="1" id="KW-0694">RNA-binding</keyword>
<dbReference type="Proteomes" id="UP001151760">
    <property type="component" value="Unassembled WGS sequence"/>
</dbReference>
<dbReference type="InterPro" id="IPR035979">
    <property type="entry name" value="RBD_domain_sf"/>
</dbReference>
<name>A0ABQ5IXH1_9ASTR</name>
<keyword evidence="4" id="KW-1185">Reference proteome</keyword>
<dbReference type="InterPro" id="IPR000504">
    <property type="entry name" value="RRM_dom"/>
</dbReference>
<dbReference type="SMART" id="SM00360">
    <property type="entry name" value="RRM"/>
    <property type="match status" value="1"/>
</dbReference>
<evidence type="ECO:0000256" key="1">
    <source>
        <dbReference type="PROSITE-ProRule" id="PRU00176"/>
    </source>
</evidence>
<evidence type="ECO:0000313" key="3">
    <source>
        <dbReference type="EMBL" id="GJU04033.1"/>
    </source>
</evidence>
<dbReference type="InterPro" id="IPR012677">
    <property type="entry name" value="Nucleotide-bd_a/b_plait_sf"/>
</dbReference>
<dbReference type="GO" id="GO:0003964">
    <property type="term" value="F:RNA-directed DNA polymerase activity"/>
    <property type="evidence" value="ECO:0007669"/>
    <property type="project" value="UniProtKB-KW"/>
</dbReference>
<dbReference type="EMBL" id="BQNB010021210">
    <property type="protein sequence ID" value="GJU04033.1"/>
    <property type="molecule type" value="Genomic_DNA"/>
</dbReference>
<proteinExistence type="predicted"/>
<dbReference type="Gene3D" id="3.30.70.330">
    <property type="match status" value="1"/>
</dbReference>
<dbReference type="Gene3D" id="3.40.50.300">
    <property type="entry name" value="P-loop containing nucleotide triphosphate hydrolases"/>
    <property type="match status" value="1"/>
</dbReference>
<protein>
    <submittedName>
        <fullName evidence="3">RNA-directed DNA polymerase, eukaryota, reverse transcriptase zinc-binding domain protein</fullName>
    </submittedName>
</protein>
<organism evidence="3 4">
    <name type="scientific">Tanacetum coccineum</name>
    <dbReference type="NCBI Taxonomy" id="301880"/>
    <lineage>
        <taxon>Eukaryota</taxon>
        <taxon>Viridiplantae</taxon>
        <taxon>Streptophyta</taxon>
        <taxon>Embryophyta</taxon>
        <taxon>Tracheophyta</taxon>
        <taxon>Spermatophyta</taxon>
        <taxon>Magnoliopsida</taxon>
        <taxon>eudicotyledons</taxon>
        <taxon>Gunneridae</taxon>
        <taxon>Pentapetalae</taxon>
        <taxon>asterids</taxon>
        <taxon>campanulids</taxon>
        <taxon>Asterales</taxon>
        <taxon>Asteraceae</taxon>
        <taxon>Asteroideae</taxon>
        <taxon>Anthemideae</taxon>
        <taxon>Anthemidinae</taxon>
        <taxon>Tanacetum</taxon>
    </lineage>
</organism>
<dbReference type="Pfam" id="PF00076">
    <property type="entry name" value="RRM_1"/>
    <property type="match status" value="1"/>
</dbReference>
<evidence type="ECO:0000313" key="4">
    <source>
        <dbReference type="Proteomes" id="UP001151760"/>
    </source>
</evidence>
<comment type="caution">
    <text evidence="3">The sequence shown here is derived from an EMBL/GenBank/DDBJ whole genome shotgun (WGS) entry which is preliminary data.</text>
</comment>
<feature type="domain" description="RRM" evidence="2">
    <location>
        <begin position="69"/>
        <end position="157"/>
    </location>
</feature>
<dbReference type="CDD" id="cd00590">
    <property type="entry name" value="RRM_SF"/>
    <property type="match status" value="1"/>
</dbReference>
<reference evidence="3" key="1">
    <citation type="journal article" date="2022" name="Int. J. Mol. Sci.">
        <title>Draft Genome of Tanacetum Coccineum: Genomic Comparison of Closely Related Tanacetum-Family Plants.</title>
        <authorList>
            <person name="Yamashiro T."/>
            <person name="Shiraishi A."/>
            <person name="Nakayama K."/>
            <person name="Satake H."/>
        </authorList>
    </citation>
    <scope>NUCLEOTIDE SEQUENCE</scope>
</reference>
<keyword evidence="3" id="KW-0695">RNA-directed DNA polymerase</keyword>
<gene>
    <name evidence="3" type="ORF">Tco_1114371</name>
</gene>
<evidence type="ECO:0000259" key="2">
    <source>
        <dbReference type="PROSITE" id="PS50102"/>
    </source>
</evidence>
<sequence>MNHVMSISLVTEGTIEEVIMRRAERKLTLSHDVIGDDSADKGFLLFNFVFMARGGSMHSNASLLERLSCNIFITNFPAKLSANDLWNTCAQYGTVLDVYIPLKVTKNSKRFAFARFNKVNDVDLLIRNLRSVWMGSFHLFANVARFNKDTKVTSSQKSSSFNPSNVPKPSFAKVVKGSTVNENYDAPVLVLERGLLNYEGDPVLVGCVKDFKTLPNIHTVCFSERLIWWTPNFEIQDRVVWIDIEGTPLRAWSQSTFNKIASKWRELVYMDTSNVPNKYSMRLYVKTKVQHFIAESFKVILEGKVFIVRAKEVTGWVPEFGDGTYSHSDDGSDNNLVGKHDWVEEEDDNEVVQDSFQSHVNVTTREEYSNVKPSNEARPLDNLSEQVATPSGDPFGIEDLILKTSKIHKKDAPVTGNSEPEFPPGFTPLNSVHKVNETVLEQVIHDHSSVHKKDAPVTVQRSKEASNNVVDDGITDFELNNKSYCGSKLDHTDSMAHCSKPVNGFSILERFQEFITIGQAMTA</sequence>
<dbReference type="PROSITE" id="PS50102">
    <property type="entry name" value="RRM"/>
    <property type="match status" value="1"/>
</dbReference>